<organism evidence="6 7">
    <name type="scientific">Abyssibacter profundi</name>
    <dbReference type="NCBI Taxonomy" id="2182787"/>
    <lineage>
        <taxon>Bacteria</taxon>
        <taxon>Pseudomonadati</taxon>
        <taxon>Pseudomonadota</taxon>
        <taxon>Gammaproteobacteria</taxon>
        <taxon>Chromatiales</taxon>
        <taxon>Oceanococcaceae</taxon>
        <taxon>Abyssibacter</taxon>
    </lineage>
</organism>
<evidence type="ECO:0000256" key="3">
    <source>
        <dbReference type="ARBA" id="ARBA00023163"/>
    </source>
</evidence>
<dbReference type="PANTHER" id="PTHR44688">
    <property type="entry name" value="DNA-BINDING TRANSCRIPTIONAL ACTIVATOR DEVR_DOSR"/>
    <property type="match status" value="1"/>
</dbReference>
<dbReference type="InterPro" id="IPR016032">
    <property type="entry name" value="Sig_transdc_resp-reg_C-effctor"/>
</dbReference>
<evidence type="ECO:0000256" key="2">
    <source>
        <dbReference type="ARBA" id="ARBA00023125"/>
    </source>
</evidence>
<feature type="compositionally biased region" description="Polar residues" evidence="4">
    <location>
        <begin position="12"/>
        <end position="31"/>
    </location>
</feature>
<dbReference type="OrthoDB" id="6120865at2"/>
<feature type="region of interest" description="Disordered" evidence="4">
    <location>
        <begin position="1"/>
        <end position="97"/>
    </location>
</feature>
<feature type="compositionally biased region" description="Pro residues" evidence="4">
    <location>
        <begin position="1"/>
        <end position="10"/>
    </location>
</feature>
<protein>
    <recommendedName>
        <fullName evidence="5">HTH luxR-type domain-containing protein</fullName>
    </recommendedName>
</protein>
<evidence type="ECO:0000256" key="4">
    <source>
        <dbReference type="SAM" id="MobiDB-lite"/>
    </source>
</evidence>
<dbReference type="Pfam" id="PF00196">
    <property type="entry name" value="GerE"/>
    <property type="match status" value="1"/>
</dbReference>
<dbReference type="SMART" id="SM00421">
    <property type="entry name" value="HTH_LUXR"/>
    <property type="match status" value="1"/>
</dbReference>
<keyword evidence="7" id="KW-1185">Reference proteome</keyword>
<evidence type="ECO:0000313" key="7">
    <source>
        <dbReference type="Proteomes" id="UP000251800"/>
    </source>
</evidence>
<dbReference type="InterPro" id="IPR036388">
    <property type="entry name" value="WH-like_DNA-bd_sf"/>
</dbReference>
<keyword evidence="3" id="KW-0804">Transcription</keyword>
<gene>
    <name evidence="6" type="ORF">DEH80_08420</name>
</gene>
<name>A0A363ULG8_9GAMM</name>
<feature type="domain" description="HTH luxR-type" evidence="5">
    <location>
        <begin position="398"/>
        <end position="463"/>
    </location>
</feature>
<dbReference type="CDD" id="cd06170">
    <property type="entry name" value="LuxR_C_like"/>
    <property type="match status" value="1"/>
</dbReference>
<comment type="caution">
    <text evidence="6">The sequence shown here is derived from an EMBL/GenBank/DDBJ whole genome shotgun (WGS) entry which is preliminary data.</text>
</comment>
<dbReference type="EMBL" id="QEQK01000006">
    <property type="protein sequence ID" value="PWN56279.1"/>
    <property type="molecule type" value="Genomic_DNA"/>
</dbReference>
<evidence type="ECO:0000256" key="1">
    <source>
        <dbReference type="ARBA" id="ARBA00023015"/>
    </source>
</evidence>
<dbReference type="AlphaFoldDB" id="A0A363ULG8"/>
<proteinExistence type="predicted"/>
<evidence type="ECO:0000259" key="5">
    <source>
        <dbReference type="PROSITE" id="PS50043"/>
    </source>
</evidence>
<dbReference type="SUPFAM" id="SSF46894">
    <property type="entry name" value="C-terminal effector domain of the bipartite response regulators"/>
    <property type="match status" value="1"/>
</dbReference>
<dbReference type="Proteomes" id="UP000251800">
    <property type="component" value="Unassembled WGS sequence"/>
</dbReference>
<sequence length="477" mass="52243">MVLFSPPRPSICPSTRSASGWSTVESPNCSRTGYPEPSGPTSKTERPSSPSEGPSARISPGRGAVVDSEPEACRPPSNAALVPRNDATVAPNKGTAPAEDCCVVETEEPPPDSAPSKLPTGPAWAAVLAKQAEIAKDRMRMGSLRFGIVDAIAPLMVDHRYRKAYDRKNYGRRNYDSAVGATCMTQAAEPITWNQFFAIQRSAIQQGIAPVDPASPTDLDTFSQLAQQMCPALGIAQISWVIQAEVDEWARVATWPAESPGDTVSPQHVDIDEDGRIHRFTLRAQTAACLPDPDIMLALCSTLKLAVELHGQVDMRLADARSGGEDLGHASVDQDGHVLFANLRFRQLIRRVESDWDGRRLPMPLDTSPNVLRHGMTWKGLFFYVQPNSAHIQLRVRPDRRLPDLSPRELEVARLIASGMTFKEVARELDMAPSTASTHLYKVYDKLGISRRSALVEWLNENAEALNRPRQASSRAS</sequence>
<dbReference type="Gene3D" id="1.10.10.10">
    <property type="entry name" value="Winged helix-like DNA-binding domain superfamily/Winged helix DNA-binding domain"/>
    <property type="match status" value="1"/>
</dbReference>
<dbReference type="PROSITE" id="PS50043">
    <property type="entry name" value="HTH_LUXR_2"/>
    <property type="match status" value="1"/>
</dbReference>
<dbReference type="GO" id="GO:0003677">
    <property type="term" value="F:DNA binding"/>
    <property type="evidence" value="ECO:0007669"/>
    <property type="project" value="UniProtKB-KW"/>
</dbReference>
<keyword evidence="2" id="KW-0238">DNA-binding</keyword>
<dbReference type="GO" id="GO:0006355">
    <property type="term" value="P:regulation of DNA-templated transcription"/>
    <property type="evidence" value="ECO:0007669"/>
    <property type="project" value="InterPro"/>
</dbReference>
<dbReference type="PANTHER" id="PTHR44688:SF16">
    <property type="entry name" value="DNA-BINDING TRANSCRIPTIONAL ACTIVATOR DEVR_DOSR"/>
    <property type="match status" value="1"/>
</dbReference>
<feature type="compositionally biased region" description="Polar residues" evidence="4">
    <location>
        <begin position="39"/>
        <end position="52"/>
    </location>
</feature>
<keyword evidence="1" id="KW-0805">Transcription regulation</keyword>
<dbReference type="InterPro" id="IPR000792">
    <property type="entry name" value="Tscrpt_reg_LuxR_C"/>
</dbReference>
<dbReference type="PRINTS" id="PR00038">
    <property type="entry name" value="HTHLUXR"/>
</dbReference>
<reference evidence="6 7" key="1">
    <citation type="submission" date="2018-05" db="EMBL/GenBank/DDBJ databases">
        <title>Abyssibacter profundi OUC007T gen. nov., sp. nov, a marine bacterium isolated from seawater of the Mariana Trench.</title>
        <authorList>
            <person name="Zhou S."/>
        </authorList>
    </citation>
    <scope>NUCLEOTIDE SEQUENCE [LARGE SCALE GENOMIC DNA]</scope>
    <source>
        <strain evidence="6 7">OUC007</strain>
    </source>
</reference>
<accession>A0A363ULG8</accession>
<evidence type="ECO:0000313" key="6">
    <source>
        <dbReference type="EMBL" id="PWN56279.1"/>
    </source>
</evidence>